<dbReference type="InterPro" id="IPR000531">
    <property type="entry name" value="Beta-barrel_TonB"/>
</dbReference>
<dbReference type="InterPro" id="IPR036942">
    <property type="entry name" value="Beta-barrel_TonB_sf"/>
</dbReference>
<evidence type="ECO:0000256" key="5">
    <source>
        <dbReference type="ARBA" id="ARBA00022729"/>
    </source>
</evidence>
<organism evidence="15 16">
    <name type="scientific">Chitinophaga eiseniae</name>
    <dbReference type="NCBI Taxonomy" id="634771"/>
    <lineage>
        <taxon>Bacteria</taxon>
        <taxon>Pseudomonadati</taxon>
        <taxon>Bacteroidota</taxon>
        <taxon>Chitinophagia</taxon>
        <taxon>Chitinophagales</taxon>
        <taxon>Chitinophagaceae</taxon>
        <taxon>Chitinophaga</taxon>
    </lineage>
</organism>
<evidence type="ECO:0000256" key="11">
    <source>
        <dbReference type="RuleBase" id="RU003357"/>
    </source>
</evidence>
<accession>A0A847S685</accession>
<keyword evidence="16" id="KW-1185">Reference proteome</keyword>
<dbReference type="Proteomes" id="UP000552864">
    <property type="component" value="Unassembled WGS sequence"/>
</dbReference>
<dbReference type="RefSeq" id="WP_168736690.1">
    <property type="nucleotide sequence ID" value="NZ_JABAHZ010000001.1"/>
</dbReference>
<dbReference type="GO" id="GO:0015344">
    <property type="term" value="F:siderophore uptake transmembrane transporter activity"/>
    <property type="evidence" value="ECO:0007669"/>
    <property type="project" value="TreeGrafter"/>
</dbReference>
<dbReference type="Gene3D" id="2.40.170.20">
    <property type="entry name" value="TonB-dependent receptor, beta-barrel domain"/>
    <property type="match status" value="1"/>
</dbReference>
<feature type="domain" description="TonB-dependent receptor plug" evidence="14">
    <location>
        <begin position="52"/>
        <end position="158"/>
    </location>
</feature>
<evidence type="ECO:0000313" key="15">
    <source>
        <dbReference type="EMBL" id="NLR77281.1"/>
    </source>
</evidence>
<proteinExistence type="inferred from homology"/>
<gene>
    <name evidence="15" type="ORF">HGH91_01510</name>
</gene>
<evidence type="ECO:0000256" key="10">
    <source>
        <dbReference type="PROSITE-ProRule" id="PRU01360"/>
    </source>
</evidence>
<dbReference type="EMBL" id="JABAHZ010000001">
    <property type="protein sequence ID" value="NLR77281.1"/>
    <property type="molecule type" value="Genomic_DNA"/>
</dbReference>
<protein>
    <submittedName>
        <fullName evidence="15">TonB-dependent receptor</fullName>
    </submittedName>
</protein>
<keyword evidence="4 10" id="KW-0812">Transmembrane</keyword>
<comment type="caution">
    <text evidence="15">The sequence shown here is derived from an EMBL/GenBank/DDBJ whole genome shotgun (WGS) entry which is preliminary data.</text>
</comment>
<dbReference type="AlphaFoldDB" id="A0A847S685"/>
<keyword evidence="5 12" id="KW-0732">Signal</keyword>
<comment type="similarity">
    <text evidence="10 11">Belongs to the TonB-dependent receptor family.</text>
</comment>
<dbReference type="Pfam" id="PF00593">
    <property type="entry name" value="TonB_dep_Rec_b-barrel"/>
    <property type="match status" value="1"/>
</dbReference>
<keyword evidence="6 11" id="KW-0798">TonB box</keyword>
<feature type="domain" description="TonB-dependent receptor-like beta-barrel" evidence="13">
    <location>
        <begin position="206"/>
        <end position="608"/>
    </location>
</feature>
<feature type="chain" id="PRO_5032348156" evidence="12">
    <location>
        <begin position="25"/>
        <end position="634"/>
    </location>
</feature>
<sequence>MRVAIPNNKLLLSLFLGLCGSTTAQQRTDSSLPAYHLDEVIVQENRLAAPVKAINRNITIITRKQIEAMPVTSITEVLTYVPGLDVRQRGPAGIQADIGIDGGTFDQTLILINGVKITDPQTGHNVMNLPVSLNDVDHIEVLKGAAARIYGINALNGAINIVTRKATESGIGINASLGSSFKKNEKNNLYGAVGYGANGALVKKGNSQSLSFSRNQGNGYRYNTDFDNYRAFYQAAFENDSLHKYNVMAGFVSNDYGANAFYAAPGDLNSKETVKTVLAAVSNTSRINPNWVMTPRVSYRYTKDDYVYIKPDQYRNLHNTHVVDAELNNTFNTHIGTFGAGVEGRYEHIKSTSLGNHDRTNLGLFGEYKSIADRRFTFTIGGYLNYNSFYGWQFFPGADVGFNVTPTLKLYANAGTAQRLPTYTDLYYKGKGIIGNENLGPEKAKYAELGLRKFTGKFSYGASAFYRQVSNFIDYVKDTAGVSNPAILNWQPQNFQRADMKGFRLNAGYNTTLQAHGVFNSLGINAGYNYLSPSFQGEALSTKISRYVIESLRHQFSANVQTTVCQYFNISAAARYNMRINYKDYTVIDARVAYKRSRYQVYVDANNLLDVTYIEAAAVPMPGRWITLGGGYRF</sequence>
<dbReference type="PANTHER" id="PTHR30069">
    <property type="entry name" value="TONB-DEPENDENT OUTER MEMBRANE RECEPTOR"/>
    <property type="match status" value="1"/>
</dbReference>
<evidence type="ECO:0000259" key="14">
    <source>
        <dbReference type="Pfam" id="PF07715"/>
    </source>
</evidence>
<comment type="subcellular location">
    <subcellularLocation>
        <location evidence="1 10">Cell outer membrane</location>
        <topology evidence="1 10">Multi-pass membrane protein</topology>
    </subcellularLocation>
</comment>
<evidence type="ECO:0000256" key="7">
    <source>
        <dbReference type="ARBA" id="ARBA00023136"/>
    </source>
</evidence>
<evidence type="ECO:0000256" key="6">
    <source>
        <dbReference type="ARBA" id="ARBA00023077"/>
    </source>
</evidence>
<evidence type="ECO:0000256" key="8">
    <source>
        <dbReference type="ARBA" id="ARBA00023170"/>
    </source>
</evidence>
<evidence type="ECO:0000256" key="2">
    <source>
        <dbReference type="ARBA" id="ARBA00022448"/>
    </source>
</evidence>
<name>A0A847S685_9BACT</name>
<dbReference type="SUPFAM" id="SSF56935">
    <property type="entry name" value="Porins"/>
    <property type="match status" value="1"/>
</dbReference>
<evidence type="ECO:0000256" key="9">
    <source>
        <dbReference type="ARBA" id="ARBA00023237"/>
    </source>
</evidence>
<dbReference type="GO" id="GO:0009279">
    <property type="term" value="C:cell outer membrane"/>
    <property type="evidence" value="ECO:0007669"/>
    <property type="project" value="UniProtKB-SubCell"/>
</dbReference>
<evidence type="ECO:0000259" key="13">
    <source>
        <dbReference type="Pfam" id="PF00593"/>
    </source>
</evidence>
<dbReference type="GO" id="GO:0044718">
    <property type="term" value="P:siderophore transmembrane transport"/>
    <property type="evidence" value="ECO:0007669"/>
    <property type="project" value="TreeGrafter"/>
</dbReference>
<evidence type="ECO:0000313" key="16">
    <source>
        <dbReference type="Proteomes" id="UP000552864"/>
    </source>
</evidence>
<keyword evidence="7 10" id="KW-0472">Membrane</keyword>
<keyword evidence="9 10" id="KW-0998">Cell outer membrane</keyword>
<keyword evidence="8 15" id="KW-0675">Receptor</keyword>
<evidence type="ECO:0000256" key="1">
    <source>
        <dbReference type="ARBA" id="ARBA00004571"/>
    </source>
</evidence>
<dbReference type="PANTHER" id="PTHR30069:SF29">
    <property type="entry name" value="HEMOGLOBIN AND HEMOGLOBIN-HAPTOGLOBIN-BINDING PROTEIN 1-RELATED"/>
    <property type="match status" value="1"/>
</dbReference>
<keyword evidence="2 10" id="KW-0813">Transport</keyword>
<keyword evidence="3 10" id="KW-1134">Transmembrane beta strand</keyword>
<dbReference type="InterPro" id="IPR012910">
    <property type="entry name" value="Plug_dom"/>
</dbReference>
<dbReference type="PROSITE" id="PS52016">
    <property type="entry name" value="TONB_DEPENDENT_REC_3"/>
    <property type="match status" value="1"/>
</dbReference>
<evidence type="ECO:0000256" key="12">
    <source>
        <dbReference type="SAM" id="SignalP"/>
    </source>
</evidence>
<evidence type="ECO:0000256" key="3">
    <source>
        <dbReference type="ARBA" id="ARBA00022452"/>
    </source>
</evidence>
<dbReference type="Gene3D" id="2.170.130.10">
    <property type="entry name" value="TonB-dependent receptor, plug domain"/>
    <property type="match status" value="1"/>
</dbReference>
<dbReference type="InterPro" id="IPR039426">
    <property type="entry name" value="TonB-dep_rcpt-like"/>
</dbReference>
<dbReference type="InterPro" id="IPR037066">
    <property type="entry name" value="Plug_dom_sf"/>
</dbReference>
<reference evidence="15 16" key="1">
    <citation type="submission" date="2020-04" db="EMBL/GenBank/DDBJ databases">
        <authorList>
            <person name="Yin C."/>
        </authorList>
    </citation>
    <scope>NUCLEOTIDE SEQUENCE [LARGE SCALE GENOMIC DNA]</scope>
    <source>
        <strain evidence="15 16">Ak56</strain>
    </source>
</reference>
<evidence type="ECO:0000256" key="4">
    <source>
        <dbReference type="ARBA" id="ARBA00022692"/>
    </source>
</evidence>
<dbReference type="Pfam" id="PF07715">
    <property type="entry name" value="Plug"/>
    <property type="match status" value="1"/>
</dbReference>
<feature type="signal peptide" evidence="12">
    <location>
        <begin position="1"/>
        <end position="24"/>
    </location>
</feature>